<dbReference type="SUPFAM" id="SSF51735">
    <property type="entry name" value="NAD(P)-binding Rossmann-fold domains"/>
    <property type="match status" value="1"/>
</dbReference>
<dbReference type="Pfam" id="PF16363">
    <property type="entry name" value="GDP_Man_Dehyd"/>
    <property type="match status" value="1"/>
</dbReference>
<organism evidence="8 9">
    <name type="scientific">Nematostella vectensis</name>
    <name type="common">Starlet sea anemone</name>
    <dbReference type="NCBI Taxonomy" id="45351"/>
    <lineage>
        <taxon>Eukaryota</taxon>
        <taxon>Metazoa</taxon>
        <taxon>Cnidaria</taxon>
        <taxon>Anthozoa</taxon>
        <taxon>Hexacorallia</taxon>
        <taxon>Actiniaria</taxon>
        <taxon>Edwardsiidae</taxon>
        <taxon>Nematostella</taxon>
    </lineage>
</organism>
<proteinExistence type="predicted"/>
<dbReference type="STRING" id="45351.A7SP46"/>
<gene>
    <name evidence="8" type="ORF">NEMVEDRAFT_v1g125653</name>
</gene>
<dbReference type="InParanoid" id="A7SP46"/>
<dbReference type="InterPro" id="IPR036291">
    <property type="entry name" value="NAD(P)-bd_dom_sf"/>
</dbReference>
<dbReference type="InterPro" id="IPR016040">
    <property type="entry name" value="NAD(P)-bd_dom"/>
</dbReference>
<evidence type="ECO:0000256" key="1">
    <source>
        <dbReference type="ARBA" id="ARBA00000083"/>
    </source>
</evidence>
<dbReference type="EMBL" id="DS469728">
    <property type="protein sequence ID" value="EDO34511.1"/>
    <property type="molecule type" value="Genomic_DNA"/>
</dbReference>
<evidence type="ECO:0000256" key="2">
    <source>
        <dbReference type="ARBA" id="ARBA00001911"/>
    </source>
</evidence>
<evidence type="ECO:0000256" key="3">
    <source>
        <dbReference type="ARBA" id="ARBA00004947"/>
    </source>
</evidence>
<dbReference type="AlphaFoldDB" id="A7SP46"/>
<dbReference type="HOGENOM" id="CLU_2565029_0_0_1"/>
<evidence type="ECO:0000313" key="8">
    <source>
        <dbReference type="EMBL" id="EDO34511.1"/>
    </source>
</evidence>
<feature type="non-terminal residue" evidence="8">
    <location>
        <position position="82"/>
    </location>
</feature>
<dbReference type="GO" id="GO:0003978">
    <property type="term" value="F:UDP-glucose 4-epimerase activity"/>
    <property type="evidence" value="ECO:0007669"/>
    <property type="project" value="UniProtKB-EC"/>
</dbReference>
<keyword evidence="6" id="KW-0413">Isomerase</keyword>
<keyword evidence="9" id="KW-1185">Reference proteome</keyword>
<feature type="domain" description="NAD(P)-binding" evidence="7">
    <location>
        <begin position="10"/>
        <end position="72"/>
    </location>
</feature>
<dbReference type="OMA" id="CNANKEC"/>
<dbReference type="PANTHER" id="PTHR43725">
    <property type="entry name" value="UDP-GLUCOSE 4-EPIMERASE"/>
    <property type="match status" value="1"/>
</dbReference>
<evidence type="ECO:0000256" key="4">
    <source>
        <dbReference type="ARBA" id="ARBA00013189"/>
    </source>
</evidence>
<dbReference type="Proteomes" id="UP000001593">
    <property type="component" value="Unassembled WGS sequence"/>
</dbReference>
<dbReference type="Gene3D" id="3.40.50.720">
    <property type="entry name" value="NAD(P)-binding Rossmann-like Domain"/>
    <property type="match status" value="1"/>
</dbReference>
<reference evidence="8 9" key="1">
    <citation type="journal article" date="2007" name="Science">
        <title>Sea anemone genome reveals ancestral eumetazoan gene repertoire and genomic organization.</title>
        <authorList>
            <person name="Putnam N.H."/>
            <person name="Srivastava M."/>
            <person name="Hellsten U."/>
            <person name="Dirks B."/>
            <person name="Chapman J."/>
            <person name="Salamov A."/>
            <person name="Terry A."/>
            <person name="Shapiro H."/>
            <person name="Lindquist E."/>
            <person name="Kapitonov V.V."/>
            <person name="Jurka J."/>
            <person name="Genikhovich G."/>
            <person name="Grigoriev I.V."/>
            <person name="Lucas S.M."/>
            <person name="Steele R.E."/>
            <person name="Finnerty J.R."/>
            <person name="Technau U."/>
            <person name="Martindale M.Q."/>
            <person name="Rokhsar D.S."/>
        </authorList>
    </citation>
    <scope>NUCLEOTIDE SEQUENCE [LARGE SCALE GENOMIC DNA]</scope>
    <source>
        <strain evidence="9">CH2 X CH6</strain>
    </source>
</reference>
<evidence type="ECO:0000256" key="5">
    <source>
        <dbReference type="ARBA" id="ARBA00023027"/>
    </source>
</evidence>
<comment type="pathway">
    <text evidence="3">Carbohydrate metabolism; galactose metabolism.</text>
</comment>
<protein>
    <recommendedName>
        <fullName evidence="4">UDP-glucose 4-epimerase</fullName>
        <ecNumber evidence="4">5.1.3.2</ecNumber>
    </recommendedName>
</protein>
<dbReference type="eggNOG" id="KOG1371">
    <property type="taxonomic scope" value="Eukaryota"/>
</dbReference>
<comment type="cofactor">
    <cofactor evidence="2">
        <name>NAD(+)</name>
        <dbReference type="ChEBI" id="CHEBI:57540"/>
    </cofactor>
</comment>
<evidence type="ECO:0000259" key="7">
    <source>
        <dbReference type="Pfam" id="PF16363"/>
    </source>
</evidence>
<comment type="catalytic activity">
    <reaction evidence="1">
        <text>UDP-alpha-D-glucose = UDP-alpha-D-galactose</text>
        <dbReference type="Rhea" id="RHEA:22168"/>
        <dbReference type="ChEBI" id="CHEBI:58885"/>
        <dbReference type="ChEBI" id="CHEBI:66914"/>
        <dbReference type="EC" id="5.1.3.2"/>
    </reaction>
</comment>
<name>A7SP46_NEMVE</name>
<dbReference type="PhylomeDB" id="A7SP46"/>
<sequence>ECVRRVEEISGKKVPFFIEDLLNKEALDDIFKKHKFNGVLHFAGLKAVGESVQIPLRYYHNNLTGTLHLLEVKNEWVIILNI</sequence>
<evidence type="ECO:0000256" key="6">
    <source>
        <dbReference type="ARBA" id="ARBA00023235"/>
    </source>
</evidence>
<dbReference type="EC" id="5.1.3.2" evidence="4"/>
<evidence type="ECO:0000313" key="9">
    <source>
        <dbReference type="Proteomes" id="UP000001593"/>
    </source>
</evidence>
<dbReference type="PANTHER" id="PTHR43725:SF47">
    <property type="entry name" value="UDP-GLUCOSE 4-EPIMERASE"/>
    <property type="match status" value="1"/>
</dbReference>
<accession>A7SP46</accession>
<keyword evidence="5" id="KW-0520">NAD</keyword>